<dbReference type="Proteomes" id="UP000214365">
    <property type="component" value="Unassembled WGS sequence"/>
</dbReference>
<evidence type="ECO:0000256" key="9">
    <source>
        <dbReference type="PROSITE-ProRule" id="PRU00175"/>
    </source>
</evidence>
<keyword evidence="5" id="KW-0862">Zinc</keyword>
<evidence type="ECO:0000313" key="12">
    <source>
        <dbReference type="EMBL" id="OKL56375.1"/>
    </source>
</evidence>
<dbReference type="Gene3D" id="3.30.40.10">
    <property type="entry name" value="Zinc/RING finger domain, C3HC4 (zinc finger)"/>
    <property type="match status" value="1"/>
</dbReference>
<dbReference type="InterPro" id="IPR017907">
    <property type="entry name" value="Znf_RING_CS"/>
</dbReference>
<evidence type="ECO:0000256" key="6">
    <source>
        <dbReference type="ARBA" id="ARBA00023242"/>
    </source>
</evidence>
<reference evidence="12 13" key="1">
    <citation type="submission" date="2015-06" db="EMBL/GenBank/DDBJ databases">
        <title>Talaromyces atroroseus IBT 11181 draft genome.</title>
        <authorList>
            <person name="Rasmussen K.B."/>
            <person name="Rasmussen S."/>
            <person name="Petersen B."/>
            <person name="Sicheritz-Ponten T."/>
            <person name="Mortensen U.H."/>
            <person name="Thrane U."/>
        </authorList>
    </citation>
    <scope>NUCLEOTIDE SEQUENCE [LARGE SCALE GENOMIC DNA]</scope>
    <source>
        <strain evidence="12 13">IBT 11181</strain>
    </source>
</reference>
<dbReference type="GO" id="GO:0070985">
    <property type="term" value="C:transcription factor TFIIK complex"/>
    <property type="evidence" value="ECO:0007669"/>
    <property type="project" value="EnsemblFungi"/>
</dbReference>
<dbReference type="FunFam" id="3.30.40.10:FF:000037">
    <property type="entry name" value="Cdk-activating kinase assembly factor MAT1, centre"/>
    <property type="match status" value="1"/>
</dbReference>
<comment type="subcellular location">
    <subcellularLocation>
        <location evidence="1">Nucleus</location>
    </subcellularLocation>
</comment>
<dbReference type="GO" id="GO:0006289">
    <property type="term" value="P:nucleotide-excision repair"/>
    <property type="evidence" value="ECO:0007669"/>
    <property type="project" value="EnsemblFungi"/>
</dbReference>
<organism evidence="12 13">
    <name type="scientific">Talaromyces atroroseus</name>
    <dbReference type="NCBI Taxonomy" id="1441469"/>
    <lineage>
        <taxon>Eukaryota</taxon>
        <taxon>Fungi</taxon>
        <taxon>Dikarya</taxon>
        <taxon>Ascomycota</taxon>
        <taxon>Pezizomycotina</taxon>
        <taxon>Eurotiomycetes</taxon>
        <taxon>Eurotiomycetidae</taxon>
        <taxon>Eurotiales</taxon>
        <taxon>Trichocomaceae</taxon>
        <taxon>Talaromyces</taxon>
        <taxon>Talaromyces sect. Trachyspermi</taxon>
    </lineage>
</organism>
<gene>
    <name evidence="12" type="ORF">UA08_08270</name>
</gene>
<dbReference type="InterPro" id="IPR001841">
    <property type="entry name" value="Znf_RING"/>
</dbReference>
<dbReference type="NCBIfam" id="TIGR00570">
    <property type="entry name" value="cdk7"/>
    <property type="match status" value="1"/>
</dbReference>
<evidence type="ECO:0000256" key="3">
    <source>
        <dbReference type="ARBA" id="ARBA00022723"/>
    </source>
</evidence>
<keyword evidence="4 9" id="KW-0863">Zinc-finger</keyword>
<evidence type="ECO:0000256" key="1">
    <source>
        <dbReference type="ARBA" id="ARBA00004123"/>
    </source>
</evidence>
<sequence length="376" mass="42831">MADLDGTSRRDEDEVCPICKSSRYLNPDMRFLINPECYHRMCEACIDRLFTSGPNSCPVVGCKKTLRKNRFRTQTFEDISVEREVDIRKRVMGILNRREDEFDSKLDWDNFLEQRETMIMNLVTGTDVAKTEADLRKYEASNLDSIRANKMRETQESSSFLEQQSFEQEQARLRRMAARDEYEREHRDLLASREETLSKLASGRPSDAASIAREGQKILLKKSSARRSEEERLRQKQASLRGEKSKKQSLLATAVADADADAEPSLIKGLKKVSIPEPEKPYDPFGGLEPGRRDYYVLQDHYPSSWLEQARNNATFAAGGFDVKEYYSRTLLEAFAGLGCFIDDEVTKRENAKKASIATKGAAQQAATVRASDDVF</sequence>
<comment type="caution">
    <text evidence="12">The sequence shown here is derived from an EMBL/GenBank/DDBJ whole genome shotgun (WGS) entry which is preliminary data.</text>
</comment>
<dbReference type="OrthoDB" id="5963at2759"/>
<proteinExistence type="predicted"/>
<feature type="domain" description="RING-type" evidence="11">
    <location>
        <begin position="16"/>
        <end position="59"/>
    </location>
</feature>
<evidence type="ECO:0000313" key="13">
    <source>
        <dbReference type="Proteomes" id="UP000214365"/>
    </source>
</evidence>
<keyword evidence="6" id="KW-0539">Nucleus</keyword>
<evidence type="ECO:0000256" key="7">
    <source>
        <dbReference type="ARBA" id="ARBA00029873"/>
    </source>
</evidence>
<dbReference type="SMART" id="SM00184">
    <property type="entry name" value="RING"/>
    <property type="match status" value="1"/>
</dbReference>
<evidence type="ECO:0000256" key="4">
    <source>
        <dbReference type="ARBA" id="ARBA00022771"/>
    </source>
</evidence>
<dbReference type="GO" id="GO:0001174">
    <property type="term" value="P:transcriptional start site selection at RNA polymerase II promoter"/>
    <property type="evidence" value="ECO:0007669"/>
    <property type="project" value="EnsemblFungi"/>
</dbReference>
<keyword evidence="3" id="KW-0479">Metal-binding</keyword>
<evidence type="ECO:0000256" key="8">
    <source>
        <dbReference type="ARBA" id="ARBA00033277"/>
    </source>
</evidence>
<dbReference type="AlphaFoldDB" id="A0A225APM6"/>
<dbReference type="EMBL" id="LFMY01000014">
    <property type="protein sequence ID" value="OKL56375.1"/>
    <property type="molecule type" value="Genomic_DNA"/>
</dbReference>
<dbReference type="PROSITE" id="PS00518">
    <property type="entry name" value="ZF_RING_1"/>
    <property type="match status" value="1"/>
</dbReference>
<dbReference type="GO" id="GO:0008270">
    <property type="term" value="F:zinc ion binding"/>
    <property type="evidence" value="ECO:0007669"/>
    <property type="project" value="UniProtKB-KW"/>
</dbReference>
<keyword evidence="13" id="KW-1185">Reference proteome</keyword>
<accession>A0A225APM6</accession>
<dbReference type="GeneID" id="31008026"/>
<evidence type="ECO:0000256" key="10">
    <source>
        <dbReference type="SAM" id="MobiDB-lite"/>
    </source>
</evidence>
<dbReference type="InterPro" id="IPR013083">
    <property type="entry name" value="Znf_RING/FYVE/PHD"/>
</dbReference>
<dbReference type="GO" id="GO:0061575">
    <property type="term" value="F:cyclin-dependent protein serine/threonine kinase activator activity"/>
    <property type="evidence" value="ECO:0007669"/>
    <property type="project" value="EnsemblFungi"/>
</dbReference>
<dbReference type="PANTHER" id="PTHR12683:SF13">
    <property type="entry name" value="CDK-ACTIVATING KINASE ASSEMBLY FACTOR MAT1"/>
    <property type="match status" value="1"/>
</dbReference>
<feature type="region of interest" description="Disordered" evidence="10">
    <location>
        <begin position="222"/>
        <end position="245"/>
    </location>
</feature>
<dbReference type="GO" id="GO:0006357">
    <property type="term" value="P:regulation of transcription by RNA polymerase II"/>
    <property type="evidence" value="ECO:0007669"/>
    <property type="project" value="TreeGrafter"/>
</dbReference>
<dbReference type="InterPro" id="IPR004575">
    <property type="entry name" value="MAT1/Tfb3"/>
</dbReference>
<dbReference type="RefSeq" id="XP_020116496.1">
    <property type="nucleotide sequence ID" value="XM_020263175.1"/>
</dbReference>
<dbReference type="PROSITE" id="PS50089">
    <property type="entry name" value="ZF_RING_2"/>
    <property type="match status" value="1"/>
</dbReference>
<dbReference type="SUPFAM" id="SSF57850">
    <property type="entry name" value="RING/U-box"/>
    <property type="match status" value="1"/>
</dbReference>
<evidence type="ECO:0000256" key="5">
    <source>
        <dbReference type="ARBA" id="ARBA00022833"/>
    </source>
</evidence>
<dbReference type="Pfam" id="PF17121">
    <property type="entry name" value="zf-C3HC4_5"/>
    <property type="match status" value="1"/>
</dbReference>
<dbReference type="CDD" id="cd16573">
    <property type="entry name" value="RING-HC_TFB3-like"/>
    <property type="match status" value="1"/>
</dbReference>
<dbReference type="PANTHER" id="PTHR12683">
    <property type="entry name" value="CDK-ACTIVATING KINASE ASSEMBLY FACTOR MAT1"/>
    <property type="match status" value="1"/>
</dbReference>
<evidence type="ECO:0000256" key="2">
    <source>
        <dbReference type="ARBA" id="ARBA00022257"/>
    </source>
</evidence>
<protein>
    <recommendedName>
        <fullName evidence="2">RNA polymerase II transcription factor B subunit 3</fullName>
    </recommendedName>
    <alternativeName>
        <fullName evidence="8">RNA polymerase II transcription factor B 38 kDa subunit</fullName>
    </alternativeName>
    <alternativeName>
        <fullName evidence="7">RNA polymerase II transcription factor B p38 subunit</fullName>
    </alternativeName>
</protein>
<evidence type="ECO:0000259" key="11">
    <source>
        <dbReference type="PROSITE" id="PS50089"/>
    </source>
</evidence>
<dbReference type="STRING" id="1441469.A0A225APM6"/>
<name>A0A225APM6_TALAT</name>
<dbReference type="Pfam" id="PF06391">
    <property type="entry name" value="MAT1"/>
    <property type="match status" value="1"/>
</dbReference>
<dbReference type="InterPro" id="IPR015877">
    <property type="entry name" value="MAT1_centre"/>
</dbReference>